<reference evidence="3" key="1">
    <citation type="submission" date="2017-10" db="EMBL/GenBank/DDBJ databases">
        <title>Rapid genome shrinkage in a self-fertile nematode reveals novel sperm competition proteins.</title>
        <authorList>
            <person name="Yin D."/>
            <person name="Schwarz E.M."/>
            <person name="Thomas C.G."/>
            <person name="Felde R.L."/>
            <person name="Korf I.F."/>
            <person name="Cutter A.D."/>
            <person name="Schartner C.M."/>
            <person name="Ralston E.J."/>
            <person name="Meyer B.J."/>
            <person name="Haag E.S."/>
        </authorList>
    </citation>
    <scope>NUCLEOTIDE SEQUENCE [LARGE SCALE GENOMIC DNA]</scope>
    <source>
        <strain evidence="3">JU1422</strain>
    </source>
</reference>
<organism evidence="2 3">
    <name type="scientific">Caenorhabditis nigoni</name>
    <dbReference type="NCBI Taxonomy" id="1611254"/>
    <lineage>
        <taxon>Eukaryota</taxon>
        <taxon>Metazoa</taxon>
        <taxon>Ecdysozoa</taxon>
        <taxon>Nematoda</taxon>
        <taxon>Chromadorea</taxon>
        <taxon>Rhabditida</taxon>
        <taxon>Rhabditina</taxon>
        <taxon>Rhabditomorpha</taxon>
        <taxon>Rhabditoidea</taxon>
        <taxon>Rhabditidae</taxon>
        <taxon>Peloderinae</taxon>
        <taxon>Caenorhabditis</taxon>
    </lineage>
</organism>
<feature type="region of interest" description="Disordered" evidence="1">
    <location>
        <begin position="431"/>
        <end position="458"/>
    </location>
</feature>
<comment type="caution">
    <text evidence="2">The sequence shown here is derived from an EMBL/GenBank/DDBJ whole genome shotgun (WGS) entry which is preliminary data.</text>
</comment>
<protein>
    <submittedName>
        <fullName evidence="2">Uncharacterized protein</fullName>
    </submittedName>
</protein>
<dbReference type="OrthoDB" id="10359121at2759"/>
<feature type="region of interest" description="Disordered" evidence="1">
    <location>
        <begin position="1"/>
        <end position="34"/>
    </location>
</feature>
<feature type="compositionally biased region" description="Low complexity" evidence="1">
    <location>
        <begin position="440"/>
        <end position="451"/>
    </location>
</feature>
<evidence type="ECO:0000256" key="1">
    <source>
        <dbReference type="SAM" id="MobiDB-lite"/>
    </source>
</evidence>
<dbReference type="AlphaFoldDB" id="A0A2G5SVY6"/>
<sequence>MITRHIEKRRPVAQSIRKSNQNVDPPSKFNIMGPDDLLPVKIEEDFDEIASSVSEEAKPENLLPMHSGMVPLKTSEADQANPIEEKPADIKMVCSFNREESFASTSNQIKEEDYEDSAEWFRRNDEKLMAYRRAQEAEFLAMNPVEGRIQAKRSETYFKEPTKAPTKAPTTAPTKAPTKAPTHLKAVTVKPTYNVVQKYLRMGREERDAAFQGPSSFTTKLYVAKPVRLRDESELVRSSEELFKDPPPLYYTKGHHSKYRVQNEKRARKNELFNQLRTTNTANAESDSVNPAHVPWNPPKGARKFSAYAMRNTNEALAMNGREEPLKKVPAPTRRYVPYKGPAVLVGSNQKVSAASAAKMSKLRDVYQVNQEIDVEYDYGTVQPMQHEMAYYDVQYEEAPEYKYVPAADMNAYEGKPETFEMDCLPAEVKEEEFLYNEPSSSGTSSYNNSSHQRNGMR</sequence>
<gene>
    <name evidence="2" type="primary">Cnig_chr_X.g24888</name>
    <name evidence="2" type="ORF">B9Z55_024888</name>
</gene>
<proteinExistence type="predicted"/>
<feature type="region of interest" description="Disordered" evidence="1">
    <location>
        <begin position="159"/>
        <end position="180"/>
    </location>
</feature>
<dbReference type="Proteomes" id="UP000230233">
    <property type="component" value="Chromosome X"/>
</dbReference>
<name>A0A2G5SVY6_9PELO</name>
<feature type="compositionally biased region" description="Low complexity" evidence="1">
    <location>
        <begin position="163"/>
        <end position="180"/>
    </location>
</feature>
<dbReference type="EMBL" id="PDUG01000006">
    <property type="protein sequence ID" value="PIC19285.1"/>
    <property type="molecule type" value="Genomic_DNA"/>
</dbReference>
<evidence type="ECO:0000313" key="2">
    <source>
        <dbReference type="EMBL" id="PIC19285.1"/>
    </source>
</evidence>
<accession>A0A2G5SVY6</accession>
<keyword evidence="3" id="KW-1185">Reference proteome</keyword>
<evidence type="ECO:0000313" key="3">
    <source>
        <dbReference type="Proteomes" id="UP000230233"/>
    </source>
</evidence>